<dbReference type="CDD" id="cd01519">
    <property type="entry name" value="RHOD_HSP67B2"/>
    <property type="match status" value="1"/>
</dbReference>
<dbReference type="PANTHER" id="PTHR44086:SF10">
    <property type="entry name" value="THIOSULFATE SULFURTRANSFERASE_RHODANESE-LIKE DOMAIN-CONTAINING PROTEIN 3"/>
    <property type="match status" value="1"/>
</dbReference>
<evidence type="ECO:0000313" key="3">
    <source>
        <dbReference type="Proteomes" id="UP000301737"/>
    </source>
</evidence>
<protein>
    <recommendedName>
        <fullName evidence="1">Rhodanese domain-containing protein</fullName>
    </recommendedName>
</protein>
<dbReference type="SMART" id="SM00450">
    <property type="entry name" value="RHOD"/>
    <property type="match status" value="2"/>
</dbReference>
<dbReference type="SUPFAM" id="SSF52821">
    <property type="entry name" value="Rhodanese/Cell cycle control phosphatase"/>
    <property type="match status" value="2"/>
</dbReference>
<dbReference type="AlphaFoldDB" id="A0A4C2E482"/>
<dbReference type="Gene3D" id="3.40.250.10">
    <property type="entry name" value="Rhodanese-like domain"/>
    <property type="match status" value="2"/>
</dbReference>
<dbReference type="InterPro" id="IPR036873">
    <property type="entry name" value="Rhodanese-like_dom_sf"/>
</dbReference>
<feature type="domain" description="Rhodanese" evidence="1">
    <location>
        <begin position="144"/>
        <end position="245"/>
    </location>
</feature>
<comment type="caution">
    <text evidence="2">The sequence shown here is derived from an EMBL/GenBank/DDBJ whole genome shotgun (WGS) entry which is preliminary data.</text>
</comment>
<gene>
    <name evidence="2" type="ORF">ZYGM_001340</name>
</gene>
<feature type="domain" description="Rhodanese" evidence="1">
    <location>
        <begin position="18"/>
        <end position="119"/>
    </location>
</feature>
<dbReference type="InterPro" id="IPR001763">
    <property type="entry name" value="Rhodanese-like_dom"/>
</dbReference>
<name>A0A4C2E482_9SACH</name>
<dbReference type="PROSITE" id="PS50206">
    <property type="entry name" value="RHODANESE_3"/>
    <property type="match status" value="2"/>
</dbReference>
<keyword evidence="3" id="KW-1185">Reference proteome</keyword>
<evidence type="ECO:0000313" key="2">
    <source>
        <dbReference type="EMBL" id="GCE98116.1"/>
    </source>
</evidence>
<evidence type="ECO:0000259" key="1">
    <source>
        <dbReference type="PROSITE" id="PS50206"/>
    </source>
</evidence>
<organism evidence="2 3">
    <name type="scientific">Zygosaccharomyces mellis</name>
    <dbReference type="NCBI Taxonomy" id="42258"/>
    <lineage>
        <taxon>Eukaryota</taxon>
        <taxon>Fungi</taxon>
        <taxon>Dikarya</taxon>
        <taxon>Ascomycota</taxon>
        <taxon>Saccharomycotina</taxon>
        <taxon>Saccharomycetes</taxon>
        <taxon>Saccharomycetales</taxon>
        <taxon>Saccharomycetaceae</taxon>
        <taxon>Zygosaccharomyces</taxon>
    </lineage>
</organism>
<dbReference type="GO" id="GO:0004792">
    <property type="term" value="F:thiosulfate-cyanide sulfurtransferase activity"/>
    <property type="evidence" value="ECO:0007669"/>
    <property type="project" value="TreeGrafter"/>
</dbReference>
<reference evidence="2 3" key="1">
    <citation type="submission" date="2019-01" db="EMBL/GenBank/DDBJ databases">
        <title>Draft Genome Sequencing of Zygosaccharomyces mellis Ca-7.</title>
        <authorList>
            <person name="Shiwa Y."/>
            <person name="Kanesaki Y."/>
            <person name="Ishige T."/>
            <person name="Mura K."/>
            <person name="Hori T."/>
            <person name="Tamura T."/>
        </authorList>
    </citation>
    <scope>NUCLEOTIDE SEQUENCE [LARGE SCALE GENOMIC DNA]</scope>
    <source>
        <strain evidence="2 3">Ca-7</strain>
    </source>
</reference>
<dbReference type="EMBL" id="BIMX01000004">
    <property type="protein sequence ID" value="GCE98116.1"/>
    <property type="molecule type" value="Genomic_DNA"/>
</dbReference>
<accession>A0A4C2E482</accession>
<proteinExistence type="predicted"/>
<sequence length="247" mass="27951">MTGKLYEYEHIKFLSQNPNPHTVLVDVREPEEFQEINVPTSINVAYRSYPDGLKMDAETFFNIFKTKKPSCEKELILLCARGRRASEALKVALEAGYTNVSLYPGSLKDWTYRERGGSTAPLAMSTAGSKPYNFQDVKKLVQHPEQDKVLVDVREPKEVESYKMPTSINLPFQTAPSALSLSDDEFEEQFQFPKPKSNQELIFFCAKGMRAKAAEELARSYGFKNTGIYEGSINDWLAHGGDKIKSE</sequence>
<dbReference type="OrthoDB" id="566238at2759"/>
<dbReference type="GO" id="GO:0005739">
    <property type="term" value="C:mitochondrion"/>
    <property type="evidence" value="ECO:0007669"/>
    <property type="project" value="TreeGrafter"/>
</dbReference>
<dbReference type="PANTHER" id="PTHR44086">
    <property type="entry name" value="THIOSULFATE SULFURTRANSFERASE RDL2, MITOCHONDRIAL-RELATED"/>
    <property type="match status" value="1"/>
</dbReference>
<dbReference type="Proteomes" id="UP000301737">
    <property type="component" value="Unassembled WGS sequence"/>
</dbReference>
<dbReference type="Pfam" id="PF00581">
    <property type="entry name" value="Rhodanese"/>
    <property type="match status" value="2"/>
</dbReference>